<dbReference type="RefSeq" id="WP_062146819.1">
    <property type="nucleotide sequence ID" value="NZ_CP013002.1"/>
</dbReference>
<gene>
    <name evidence="12" type="primary">ctaA</name>
    <name evidence="13" type="ORF">AQ619_09880</name>
</gene>
<feature type="transmembrane region" description="Helical" evidence="12">
    <location>
        <begin position="165"/>
        <end position="185"/>
    </location>
</feature>
<dbReference type="STRING" id="69395.AQ619_09880"/>
<feature type="transmembrane region" description="Helical" evidence="12">
    <location>
        <begin position="12"/>
        <end position="33"/>
    </location>
</feature>
<evidence type="ECO:0000256" key="12">
    <source>
        <dbReference type="HAMAP-Rule" id="MF_01665"/>
    </source>
</evidence>
<comment type="catalytic activity">
    <reaction evidence="11">
        <text>Fe(II)-heme o + 2 A + H2O = Fe(II)-heme a + 2 AH2</text>
        <dbReference type="Rhea" id="RHEA:63388"/>
        <dbReference type="ChEBI" id="CHEBI:13193"/>
        <dbReference type="ChEBI" id="CHEBI:15377"/>
        <dbReference type="ChEBI" id="CHEBI:17499"/>
        <dbReference type="ChEBI" id="CHEBI:60530"/>
        <dbReference type="ChEBI" id="CHEBI:61715"/>
        <dbReference type="EC" id="1.17.99.9"/>
    </reaction>
    <physiologicalReaction direction="left-to-right" evidence="11">
        <dbReference type="Rhea" id="RHEA:63389"/>
    </physiologicalReaction>
</comment>
<evidence type="ECO:0000256" key="10">
    <source>
        <dbReference type="ARBA" id="ARBA00044501"/>
    </source>
</evidence>
<dbReference type="UniPathway" id="UPA00269">
    <property type="reaction ID" value="UER00713"/>
</dbReference>
<dbReference type="KEGG" id="chq:AQ619_09880"/>
<comment type="subcellular location">
    <subcellularLocation>
        <location evidence="12">Cell membrane</location>
        <topology evidence="12">Multi-pass membrane protein</topology>
    </subcellularLocation>
    <subcellularLocation>
        <location evidence="2">Membrane</location>
        <topology evidence="2">Multi-pass membrane protein</topology>
    </subcellularLocation>
</comment>
<dbReference type="HAMAP" id="MF_01665">
    <property type="entry name" value="HemeA_synth_type2"/>
    <property type="match status" value="1"/>
</dbReference>
<keyword evidence="3 12" id="KW-0812">Transmembrane</keyword>
<feature type="transmembrane region" description="Helical" evidence="12">
    <location>
        <begin position="262"/>
        <end position="279"/>
    </location>
</feature>
<evidence type="ECO:0000256" key="3">
    <source>
        <dbReference type="ARBA" id="ARBA00022692"/>
    </source>
</evidence>
<feature type="transmembrane region" description="Helical" evidence="12">
    <location>
        <begin position="98"/>
        <end position="117"/>
    </location>
</feature>
<feature type="transmembrane region" description="Helical" evidence="12">
    <location>
        <begin position="291"/>
        <end position="310"/>
    </location>
</feature>
<name>A0A0P0NZJ4_9CAUL</name>
<evidence type="ECO:0000256" key="5">
    <source>
        <dbReference type="ARBA" id="ARBA00022989"/>
    </source>
</evidence>
<feature type="transmembrane region" description="Helical" evidence="12">
    <location>
        <begin position="197"/>
        <end position="218"/>
    </location>
</feature>
<reference evidence="13 14" key="1">
    <citation type="submission" date="2015-10" db="EMBL/GenBank/DDBJ databases">
        <title>Conservation of the essential genome among Caulobacter and Brevundimonas species.</title>
        <authorList>
            <person name="Scott D."/>
            <person name="Ely B."/>
        </authorList>
    </citation>
    <scope>NUCLEOTIDE SEQUENCE [LARGE SCALE GENOMIC DNA]</scope>
    <source>
        <strain evidence="13 14">CB4</strain>
    </source>
</reference>
<dbReference type="GO" id="GO:0005886">
    <property type="term" value="C:plasma membrane"/>
    <property type="evidence" value="ECO:0007669"/>
    <property type="project" value="UniProtKB-SubCell"/>
</dbReference>
<keyword evidence="5 12" id="KW-1133">Transmembrane helix</keyword>
<dbReference type="InterPro" id="IPR003780">
    <property type="entry name" value="COX15/CtaA_fam"/>
</dbReference>
<evidence type="ECO:0000256" key="8">
    <source>
        <dbReference type="ARBA" id="ARBA00023133"/>
    </source>
</evidence>
<dbReference type="Pfam" id="PF02628">
    <property type="entry name" value="COX15-CtaA"/>
    <property type="match status" value="1"/>
</dbReference>
<keyword evidence="7 12" id="KW-0408">Iron</keyword>
<keyword evidence="8 12" id="KW-0350">Heme biosynthesis</keyword>
<accession>A0A0P0NZJ4</accession>
<evidence type="ECO:0000256" key="7">
    <source>
        <dbReference type="ARBA" id="ARBA00023004"/>
    </source>
</evidence>
<dbReference type="OrthoDB" id="9793156at2"/>
<dbReference type="AlphaFoldDB" id="A0A0P0NZJ4"/>
<dbReference type="GO" id="GO:0006784">
    <property type="term" value="P:heme A biosynthetic process"/>
    <property type="evidence" value="ECO:0007669"/>
    <property type="project" value="UniProtKB-UniRule"/>
</dbReference>
<dbReference type="PANTHER" id="PTHR23289">
    <property type="entry name" value="CYTOCHROME C OXIDASE ASSEMBLY PROTEIN COX15"/>
    <property type="match status" value="1"/>
</dbReference>
<dbReference type="PANTHER" id="PTHR23289:SF2">
    <property type="entry name" value="CYTOCHROME C OXIDASE ASSEMBLY PROTEIN COX15 HOMOLOG"/>
    <property type="match status" value="1"/>
</dbReference>
<keyword evidence="14" id="KW-1185">Reference proteome</keyword>
<dbReference type="GO" id="GO:0046872">
    <property type="term" value="F:metal ion binding"/>
    <property type="evidence" value="ECO:0007669"/>
    <property type="project" value="UniProtKB-KW"/>
</dbReference>
<evidence type="ECO:0000313" key="13">
    <source>
        <dbReference type="EMBL" id="ALL13628.1"/>
    </source>
</evidence>
<evidence type="ECO:0000256" key="11">
    <source>
        <dbReference type="ARBA" id="ARBA00048044"/>
    </source>
</evidence>
<dbReference type="EMBL" id="CP013002">
    <property type="protein sequence ID" value="ALL13628.1"/>
    <property type="molecule type" value="Genomic_DNA"/>
</dbReference>
<keyword evidence="9 12" id="KW-0472">Membrane</keyword>
<feature type="binding site" description="axial binding residue" evidence="12">
    <location>
        <position position="322"/>
    </location>
    <ligand>
        <name>heme</name>
        <dbReference type="ChEBI" id="CHEBI:30413"/>
    </ligand>
    <ligandPart>
        <name>Fe</name>
        <dbReference type="ChEBI" id="CHEBI:18248"/>
    </ligandPart>
</feature>
<keyword evidence="6 12" id="KW-0560">Oxidoreductase</keyword>
<dbReference type="GO" id="GO:0016653">
    <property type="term" value="F:oxidoreductase activity, acting on NAD(P)H, heme protein as acceptor"/>
    <property type="evidence" value="ECO:0007669"/>
    <property type="project" value="TreeGrafter"/>
</dbReference>
<feature type="binding site" description="axial binding residue" evidence="12">
    <location>
        <position position="260"/>
    </location>
    <ligand>
        <name>heme</name>
        <dbReference type="ChEBI" id="CHEBI:30413"/>
    </ligand>
    <ligandPart>
        <name>Fe</name>
        <dbReference type="ChEBI" id="CHEBI:18248"/>
    </ligandPart>
</feature>
<feature type="transmembrane region" description="Helical" evidence="12">
    <location>
        <begin position="124"/>
        <end position="145"/>
    </location>
</feature>
<dbReference type="EC" id="1.17.99.9" evidence="12"/>
<comment type="similarity">
    <text evidence="12">Belongs to the COX15/CtaA family. Type 2 subfamily.</text>
</comment>
<evidence type="ECO:0000256" key="6">
    <source>
        <dbReference type="ARBA" id="ARBA00023002"/>
    </source>
</evidence>
<dbReference type="GO" id="GO:0120547">
    <property type="term" value="F:heme A synthase activity"/>
    <property type="evidence" value="ECO:0007669"/>
    <property type="project" value="UniProtKB-EC"/>
</dbReference>
<dbReference type="InterPro" id="IPR023754">
    <property type="entry name" value="HemeA_Synthase_type2"/>
</dbReference>
<comment type="subunit">
    <text evidence="12">Interacts with CtaB.</text>
</comment>
<evidence type="ECO:0000256" key="9">
    <source>
        <dbReference type="ARBA" id="ARBA00023136"/>
    </source>
</evidence>
<proteinExistence type="inferred from homology"/>
<keyword evidence="4 12" id="KW-0479">Metal-binding</keyword>
<comment type="function">
    <text evidence="12">Catalyzes the conversion of heme O to heme A by two successive hydroxylations of the methyl group at C8. The first hydroxylation forms heme I, the second hydroxylation results in an unstable dihydroxymethyl group, which spontaneously dehydrates, resulting in the formyl group of heme A.</text>
</comment>
<sequence>MTSFLRSDRSRPVAIWLFVVAALVFCMVVVGGATRLTDSGLSITEWKPIMGALPPMSEAAWQANFELYKEIPQYKLVNAGMSLEAYKTIFWWEWGHRLLGRLIGAAFAIPFAFFLIRGMIPRRLIWRCGALLLLGGLQGLVGWWMVSSGLSERVSVAPERLMTHLGLALALFILLVWTALDAWAGSPRIEERSPWRGWAMAFLGAVFFQSLLGALVAGNDAGLVYNDWPLMNGHFWPDAYLGKGLWGTLAHSQGAVQLHHRLVAYGLFAAGIALGVMTYRARHLPREAKVAGLAVAVVVALQAGLGVWTLMAQVPLALGVLHQAGAAVLLAVATTFAWRVRRP</sequence>
<organism evidence="13 14">
    <name type="scientific">Caulobacter henricii</name>
    <dbReference type="NCBI Taxonomy" id="69395"/>
    <lineage>
        <taxon>Bacteria</taxon>
        <taxon>Pseudomonadati</taxon>
        <taxon>Pseudomonadota</taxon>
        <taxon>Alphaproteobacteria</taxon>
        <taxon>Caulobacterales</taxon>
        <taxon>Caulobacteraceae</taxon>
        <taxon>Caulobacter</taxon>
    </lineage>
</organism>
<evidence type="ECO:0000313" key="14">
    <source>
        <dbReference type="Proteomes" id="UP000056905"/>
    </source>
</evidence>
<evidence type="ECO:0000256" key="2">
    <source>
        <dbReference type="ARBA" id="ARBA00004141"/>
    </source>
</evidence>
<evidence type="ECO:0000256" key="1">
    <source>
        <dbReference type="ARBA" id="ARBA00001970"/>
    </source>
</evidence>
<comment type="cofactor">
    <cofactor evidence="1 12">
        <name>heme b</name>
        <dbReference type="ChEBI" id="CHEBI:60344"/>
    </cofactor>
</comment>
<evidence type="ECO:0000256" key="4">
    <source>
        <dbReference type="ARBA" id="ARBA00022723"/>
    </source>
</evidence>
<dbReference type="Proteomes" id="UP000056905">
    <property type="component" value="Chromosome"/>
</dbReference>
<keyword evidence="12" id="KW-1003">Cell membrane</keyword>
<protein>
    <recommendedName>
        <fullName evidence="12">Heme A synthase</fullName>
        <shortName evidence="12">HAS</shortName>
        <ecNumber evidence="12">1.17.99.9</ecNumber>
    </recommendedName>
    <alternativeName>
        <fullName evidence="12">Cytochrome aa3-controlling protein</fullName>
    </alternativeName>
</protein>
<feature type="transmembrane region" description="Helical" evidence="12">
    <location>
        <begin position="316"/>
        <end position="338"/>
    </location>
</feature>
<comment type="pathway">
    <text evidence="10 12">Porphyrin-containing compound metabolism; heme A biosynthesis; heme A from heme O: step 1/1.</text>
</comment>